<keyword evidence="7" id="KW-1185">Reference proteome</keyword>
<organism evidence="6 7">
    <name type="scientific">Occultella gossypii</name>
    <dbReference type="NCBI Taxonomy" id="2800820"/>
    <lineage>
        <taxon>Bacteria</taxon>
        <taxon>Bacillati</taxon>
        <taxon>Actinomycetota</taxon>
        <taxon>Actinomycetes</taxon>
        <taxon>Micrococcales</taxon>
        <taxon>Ruaniaceae</taxon>
        <taxon>Occultella</taxon>
    </lineage>
</organism>
<keyword evidence="3" id="KW-0813">Transport</keyword>
<feature type="region of interest" description="Disordered" evidence="5">
    <location>
        <begin position="30"/>
        <end position="49"/>
    </location>
</feature>
<dbReference type="PANTHER" id="PTHR43649">
    <property type="entry name" value="ARABINOSE-BINDING PROTEIN-RELATED"/>
    <property type="match status" value="1"/>
</dbReference>
<dbReference type="InterPro" id="IPR006311">
    <property type="entry name" value="TAT_signal"/>
</dbReference>
<accession>A0ABS7S8U0</accession>
<dbReference type="RefSeq" id="WP_223405961.1">
    <property type="nucleotide sequence ID" value="NZ_JAGSHT010000011.1"/>
</dbReference>
<dbReference type="PANTHER" id="PTHR43649:SF31">
    <property type="entry name" value="SN-GLYCEROL-3-PHOSPHATE-BINDING PERIPLASMIC PROTEIN UGPB"/>
    <property type="match status" value="1"/>
</dbReference>
<dbReference type="InterPro" id="IPR050490">
    <property type="entry name" value="Bact_solute-bd_prot1"/>
</dbReference>
<dbReference type="Pfam" id="PF13416">
    <property type="entry name" value="SBP_bac_8"/>
    <property type="match status" value="1"/>
</dbReference>
<evidence type="ECO:0000256" key="2">
    <source>
        <dbReference type="ARBA" id="ARBA00008520"/>
    </source>
</evidence>
<dbReference type="Proteomes" id="UP000826651">
    <property type="component" value="Unassembled WGS sequence"/>
</dbReference>
<keyword evidence="4" id="KW-0732">Signal</keyword>
<dbReference type="PROSITE" id="PS51318">
    <property type="entry name" value="TAT"/>
    <property type="match status" value="1"/>
</dbReference>
<evidence type="ECO:0000256" key="3">
    <source>
        <dbReference type="ARBA" id="ARBA00022448"/>
    </source>
</evidence>
<name>A0ABS7S8U0_9MICO</name>
<evidence type="ECO:0000313" key="7">
    <source>
        <dbReference type="Proteomes" id="UP000826651"/>
    </source>
</evidence>
<comment type="subcellular location">
    <subcellularLocation>
        <location evidence="1">Cell envelope</location>
    </subcellularLocation>
</comment>
<evidence type="ECO:0000256" key="5">
    <source>
        <dbReference type="SAM" id="MobiDB-lite"/>
    </source>
</evidence>
<evidence type="ECO:0000256" key="1">
    <source>
        <dbReference type="ARBA" id="ARBA00004196"/>
    </source>
</evidence>
<evidence type="ECO:0000256" key="4">
    <source>
        <dbReference type="ARBA" id="ARBA00022729"/>
    </source>
</evidence>
<dbReference type="EMBL" id="JAGSHT010000011">
    <property type="protein sequence ID" value="MBZ2196769.1"/>
    <property type="molecule type" value="Genomic_DNA"/>
</dbReference>
<dbReference type="InterPro" id="IPR006059">
    <property type="entry name" value="SBP"/>
</dbReference>
<sequence length="487" mass="52782">MTHVRHAQISRRGVLTAGLGAAAGLGLAACGSSEEPSGGSSSSGSGPTVELTIALIPDPPGASEFYRAQLDKFEAANPGIKINVVENPGDQQLSAVELMFQQGNAPDIYRAQAAGFDRMYSRGWAHSLEEFVTDDFLARFPDGSLDPASSGLHRNGELYSIPLVWGRWSAMDLFVYNRSLLSASGFDAAPTTWGEIEEIARAVTTDGGGRIFGMAPEQASGIVRLSRQGVPYSIPGDGINLLTGEPDTANSTMVEAVELMRRMNADGSLITGWESWDSARSYTEFAAGSFAMYTAQSWHIAEIRNLNPDIELGIVDMPVPDSGRASYTPILQQFDPLWSMSSETEHPEEAWLLLDFLASEDFYRAYYEQFGTLTAMQSVWEDDVRANPDLSAVLDVAETTMKVVPNPKLASEGGAAVFNARAERPELRFTDAALESMIKNEEFAPKAEALDQQLRTFLDGIFASGDASAEDITFPSWDPLQPYDAAN</sequence>
<comment type="caution">
    <text evidence="6">The sequence shown here is derived from an EMBL/GenBank/DDBJ whole genome shotgun (WGS) entry which is preliminary data.</text>
</comment>
<gene>
    <name evidence="6" type="ORF">KCQ71_11435</name>
</gene>
<evidence type="ECO:0000313" key="6">
    <source>
        <dbReference type="EMBL" id="MBZ2196769.1"/>
    </source>
</evidence>
<feature type="compositionally biased region" description="Low complexity" evidence="5">
    <location>
        <begin position="30"/>
        <end position="47"/>
    </location>
</feature>
<reference evidence="6 7" key="1">
    <citation type="submission" date="2021-04" db="EMBL/GenBank/DDBJ databases">
        <title>Ruania sp. nov., isolated from sandy soil of mangrove forest.</title>
        <authorList>
            <person name="Ge X."/>
            <person name="Huang R."/>
            <person name="Liu W."/>
        </authorList>
    </citation>
    <scope>NUCLEOTIDE SEQUENCE [LARGE SCALE GENOMIC DNA]</scope>
    <source>
        <strain evidence="6 7">N2-46</strain>
    </source>
</reference>
<comment type="similarity">
    <text evidence="2">Belongs to the bacterial solute-binding protein 1 family.</text>
</comment>
<dbReference type="PROSITE" id="PS51257">
    <property type="entry name" value="PROKAR_LIPOPROTEIN"/>
    <property type="match status" value="1"/>
</dbReference>
<dbReference type="Gene3D" id="3.40.190.10">
    <property type="entry name" value="Periplasmic binding protein-like II"/>
    <property type="match status" value="1"/>
</dbReference>
<proteinExistence type="inferred from homology"/>
<protein>
    <submittedName>
        <fullName evidence="6">Extracellular solute-binding protein</fullName>
    </submittedName>
</protein>
<dbReference type="SUPFAM" id="SSF53850">
    <property type="entry name" value="Periplasmic binding protein-like II"/>
    <property type="match status" value="1"/>
</dbReference>